<dbReference type="InterPro" id="IPR013083">
    <property type="entry name" value="Znf_RING/FYVE/PHD"/>
</dbReference>
<keyword evidence="8" id="KW-1185">Reference proteome</keyword>
<evidence type="ECO:0000313" key="8">
    <source>
        <dbReference type="Proteomes" id="UP000703269"/>
    </source>
</evidence>
<evidence type="ECO:0000256" key="2">
    <source>
        <dbReference type="ARBA" id="ARBA00022771"/>
    </source>
</evidence>
<keyword evidence="1" id="KW-0479">Metal-binding</keyword>
<protein>
    <submittedName>
        <fullName evidence="7">C3HC4-type zinc finger protein</fullName>
    </submittedName>
</protein>
<accession>A0A9P3FYM3</accession>
<dbReference type="EMBL" id="BPQB01000001">
    <property type="protein sequence ID" value="GJE84983.1"/>
    <property type="molecule type" value="Genomic_DNA"/>
</dbReference>
<dbReference type="Gene3D" id="3.30.40.10">
    <property type="entry name" value="Zinc/RING finger domain, C3HC4 (zinc finger)"/>
    <property type="match status" value="1"/>
</dbReference>
<dbReference type="Pfam" id="PF00097">
    <property type="entry name" value="zf-C3HC4"/>
    <property type="match status" value="1"/>
</dbReference>
<keyword evidence="2 4" id="KW-0863">Zinc-finger</keyword>
<organism evidence="7 8">
    <name type="scientific">Phanerochaete sordida</name>
    <dbReference type="NCBI Taxonomy" id="48140"/>
    <lineage>
        <taxon>Eukaryota</taxon>
        <taxon>Fungi</taxon>
        <taxon>Dikarya</taxon>
        <taxon>Basidiomycota</taxon>
        <taxon>Agaricomycotina</taxon>
        <taxon>Agaricomycetes</taxon>
        <taxon>Polyporales</taxon>
        <taxon>Phanerochaetaceae</taxon>
        <taxon>Phanerochaete</taxon>
    </lineage>
</organism>
<evidence type="ECO:0000259" key="6">
    <source>
        <dbReference type="PROSITE" id="PS50089"/>
    </source>
</evidence>
<name>A0A9P3FYM3_9APHY</name>
<dbReference type="InterPro" id="IPR001841">
    <property type="entry name" value="Znf_RING"/>
</dbReference>
<dbReference type="Proteomes" id="UP000703269">
    <property type="component" value="Unassembled WGS sequence"/>
</dbReference>
<evidence type="ECO:0000313" key="7">
    <source>
        <dbReference type="EMBL" id="GJE84983.1"/>
    </source>
</evidence>
<sequence>MAAPAHDDDLDTVLALTPEQRVERAVQALPTLAAHDVPADDSCPICLLPFASVLGGENVGPGHSRELAGVTKLAGCGHVFCRLDLIEWIRGRHGTCPACRHTFLDVQPVSESDGESSDGDYVPDYDDWDDDEDVDFSTDEGSDFAVDPFEAEHEPDAWDFDAGLMDGLEREAWRPSSQFDPLENWGLSDGDSLSEGDRTMSADEALEVDAMIDADVRVQEEESDVVLSDAEASK</sequence>
<proteinExistence type="predicted"/>
<evidence type="ECO:0000256" key="3">
    <source>
        <dbReference type="ARBA" id="ARBA00022833"/>
    </source>
</evidence>
<reference evidence="7 8" key="1">
    <citation type="submission" date="2021-08" db="EMBL/GenBank/DDBJ databases">
        <title>Draft Genome Sequence of Phanerochaete sordida strain YK-624.</title>
        <authorList>
            <person name="Mori T."/>
            <person name="Dohra H."/>
            <person name="Suzuki T."/>
            <person name="Kawagishi H."/>
            <person name="Hirai H."/>
        </authorList>
    </citation>
    <scope>NUCLEOTIDE SEQUENCE [LARGE SCALE GENOMIC DNA]</scope>
    <source>
        <strain evidence="7 8">YK-624</strain>
    </source>
</reference>
<gene>
    <name evidence="7" type="ORF">PsYK624_010600</name>
</gene>
<evidence type="ECO:0000256" key="5">
    <source>
        <dbReference type="SAM" id="MobiDB-lite"/>
    </source>
</evidence>
<dbReference type="OrthoDB" id="8062037at2759"/>
<evidence type="ECO:0000256" key="4">
    <source>
        <dbReference type="PROSITE-ProRule" id="PRU00175"/>
    </source>
</evidence>
<dbReference type="GO" id="GO:0008270">
    <property type="term" value="F:zinc ion binding"/>
    <property type="evidence" value="ECO:0007669"/>
    <property type="project" value="UniProtKB-KW"/>
</dbReference>
<dbReference type="AlphaFoldDB" id="A0A9P3FYM3"/>
<evidence type="ECO:0000256" key="1">
    <source>
        <dbReference type="ARBA" id="ARBA00022723"/>
    </source>
</evidence>
<dbReference type="SUPFAM" id="SSF57850">
    <property type="entry name" value="RING/U-box"/>
    <property type="match status" value="1"/>
</dbReference>
<keyword evidence="3" id="KW-0862">Zinc</keyword>
<dbReference type="InterPro" id="IPR018957">
    <property type="entry name" value="Znf_C3HC4_RING-type"/>
</dbReference>
<dbReference type="PROSITE" id="PS50089">
    <property type="entry name" value="ZF_RING_2"/>
    <property type="match status" value="1"/>
</dbReference>
<feature type="domain" description="RING-type" evidence="6">
    <location>
        <begin position="43"/>
        <end position="100"/>
    </location>
</feature>
<comment type="caution">
    <text evidence="7">The sequence shown here is derived from an EMBL/GenBank/DDBJ whole genome shotgun (WGS) entry which is preliminary data.</text>
</comment>
<feature type="region of interest" description="Disordered" evidence="5">
    <location>
        <begin position="175"/>
        <end position="206"/>
    </location>
</feature>